<dbReference type="HAMAP" id="MF_00766">
    <property type="entry name" value="PGT_MtgA"/>
    <property type="match status" value="1"/>
</dbReference>
<accession>A0A4S3MB61</accession>
<evidence type="ECO:0000256" key="2">
    <source>
        <dbReference type="ARBA" id="ARBA00022519"/>
    </source>
</evidence>
<organism evidence="13 14">
    <name type="scientific">Thalassobius vesicularis</name>
    <dbReference type="NCBI Taxonomy" id="1294297"/>
    <lineage>
        <taxon>Bacteria</taxon>
        <taxon>Pseudomonadati</taxon>
        <taxon>Pseudomonadota</taxon>
        <taxon>Alphaproteobacteria</taxon>
        <taxon>Rhodobacterales</taxon>
        <taxon>Roseobacteraceae</taxon>
        <taxon>Thalassovita</taxon>
    </lineage>
</organism>
<evidence type="ECO:0000259" key="12">
    <source>
        <dbReference type="Pfam" id="PF00912"/>
    </source>
</evidence>
<evidence type="ECO:0000256" key="3">
    <source>
        <dbReference type="ARBA" id="ARBA00022676"/>
    </source>
</evidence>
<dbReference type="Proteomes" id="UP000306113">
    <property type="component" value="Unassembled WGS sequence"/>
</dbReference>
<keyword evidence="4 11" id="KW-0808">Transferase</keyword>
<dbReference type="Gene3D" id="1.10.3810.10">
    <property type="entry name" value="Biosynthetic peptidoglycan transglycosylase-like"/>
    <property type="match status" value="1"/>
</dbReference>
<sequence>MPPIAVLVATKPKTARKPAARKKAAKPAPPKREVLPVRPTLRLLRWLARGFLVMLGVMFLWVVVYSIVNPPSTLYIWQEKLRLGEVDHEWVEMEQIAPVMKRSVVAAEDANFCLHGGFDIAAIRTAIEQGANRGASTLTQQVVKNAFLWQGRSWLRKALEAMMTPMVELAWSKERILEVYLNVAEFDEGVFGVEAAAHHYFGVGPEKLSEVQAARLAAVLPSPKVRSASKPNELVRRRTAQIIDGAATIRADGRAACFED</sequence>
<keyword evidence="14" id="KW-1185">Reference proteome</keyword>
<dbReference type="RefSeq" id="WP_136338958.1">
    <property type="nucleotide sequence ID" value="NZ_SSMD01000004.1"/>
</dbReference>
<evidence type="ECO:0000313" key="14">
    <source>
        <dbReference type="Proteomes" id="UP000306113"/>
    </source>
</evidence>
<dbReference type="PANTHER" id="PTHR30400">
    <property type="entry name" value="MONOFUNCTIONAL BIOSYNTHETIC PEPTIDOGLYCAN TRANSGLYCOSYLASE"/>
    <property type="match status" value="1"/>
</dbReference>
<comment type="similarity">
    <text evidence="11">Belongs to the glycosyltransferase 51 family.</text>
</comment>
<keyword evidence="2 11" id="KW-0997">Cell inner membrane</keyword>
<dbReference type="GO" id="GO:0009274">
    <property type="term" value="C:peptidoglycan-based cell wall"/>
    <property type="evidence" value="ECO:0007669"/>
    <property type="project" value="InterPro"/>
</dbReference>
<feature type="domain" description="Glycosyl transferase family 51" evidence="12">
    <location>
        <begin position="85"/>
        <end position="244"/>
    </location>
</feature>
<keyword evidence="6 11" id="KW-0133">Cell shape</keyword>
<dbReference type="InterPro" id="IPR023346">
    <property type="entry name" value="Lysozyme-like_dom_sf"/>
</dbReference>
<evidence type="ECO:0000256" key="10">
    <source>
        <dbReference type="ARBA" id="ARBA00023316"/>
    </source>
</evidence>
<evidence type="ECO:0000256" key="6">
    <source>
        <dbReference type="ARBA" id="ARBA00022960"/>
    </source>
</evidence>
<proteinExistence type="inferred from homology"/>
<dbReference type="GO" id="GO:0009252">
    <property type="term" value="P:peptidoglycan biosynthetic process"/>
    <property type="evidence" value="ECO:0007669"/>
    <property type="project" value="UniProtKB-UniRule"/>
</dbReference>
<keyword evidence="3 11" id="KW-0328">Glycosyltransferase</keyword>
<dbReference type="OrthoDB" id="9766909at2"/>
<dbReference type="SUPFAM" id="SSF53955">
    <property type="entry name" value="Lysozyme-like"/>
    <property type="match status" value="1"/>
</dbReference>
<keyword evidence="1 11" id="KW-1003">Cell membrane</keyword>
<keyword evidence="10 11" id="KW-0961">Cell wall biogenesis/degradation</keyword>
<evidence type="ECO:0000256" key="11">
    <source>
        <dbReference type="HAMAP-Rule" id="MF_00766"/>
    </source>
</evidence>
<evidence type="ECO:0000256" key="7">
    <source>
        <dbReference type="ARBA" id="ARBA00022984"/>
    </source>
</evidence>
<dbReference type="UniPathway" id="UPA00219"/>
<dbReference type="NCBIfam" id="TIGR02070">
    <property type="entry name" value="mono_pep_trsgly"/>
    <property type="match status" value="1"/>
</dbReference>
<evidence type="ECO:0000256" key="8">
    <source>
        <dbReference type="ARBA" id="ARBA00022989"/>
    </source>
</evidence>
<dbReference type="GO" id="GO:0005886">
    <property type="term" value="C:plasma membrane"/>
    <property type="evidence" value="ECO:0007669"/>
    <property type="project" value="UniProtKB-SubCell"/>
</dbReference>
<comment type="caution">
    <text evidence="13">The sequence shown here is derived from an EMBL/GenBank/DDBJ whole genome shotgun (WGS) entry which is preliminary data.</text>
</comment>
<protein>
    <recommendedName>
        <fullName evidence="11">Biosynthetic peptidoglycan transglycosylase</fullName>
        <ecNumber evidence="11">2.4.99.28</ecNumber>
    </recommendedName>
    <alternativeName>
        <fullName evidence="11">Glycan polymerase</fullName>
    </alternativeName>
    <alternativeName>
        <fullName evidence="11">Peptidoglycan glycosyltransferase MtgA</fullName>
        <shortName evidence="11">PGT</shortName>
    </alternativeName>
</protein>
<feature type="transmembrane region" description="Helical" evidence="11">
    <location>
        <begin position="46"/>
        <end position="68"/>
    </location>
</feature>
<evidence type="ECO:0000256" key="5">
    <source>
        <dbReference type="ARBA" id="ARBA00022692"/>
    </source>
</evidence>
<dbReference type="GO" id="GO:0016763">
    <property type="term" value="F:pentosyltransferase activity"/>
    <property type="evidence" value="ECO:0007669"/>
    <property type="project" value="InterPro"/>
</dbReference>
<comment type="subcellular location">
    <subcellularLocation>
        <location evidence="11">Cell inner membrane</location>
        <topology evidence="11">Single-pass membrane protein</topology>
    </subcellularLocation>
</comment>
<dbReference type="InterPro" id="IPR036950">
    <property type="entry name" value="PBP_transglycosylase"/>
</dbReference>
<dbReference type="EC" id="2.4.99.28" evidence="11"/>
<evidence type="ECO:0000256" key="4">
    <source>
        <dbReference type="ARBA" id="ARBA00022679"/>
    </source>
</evidence>
<evidence type="ECO:0000256" key="9">
    <source>
        <dbReference type="ARBA" id="ARBA00023136"/>
    </source>
</evidence>
<keyword evidence="5 11" id="KW-0812">Transmembrane</keyword>
<dbReference type="PANTHER" id="PTHR30400:SF0">
    <property type="entry name" value="BIOSYNTHETIC PEPTIDOGLYCAN TRANSGLYCOSYLASE"/>
    <property type="match status" value="1"/>
</dbReference>
<dbReference type="EMBL" id="SSMD01000004">
    <property type="protein sequence ID" value="THD73746.1"/>
    <property type="molecule type" value="Genomic_DNA"/>
</dbReference>
<dbReference type="Pfam" id="PF00912">
    <property type="entry name" value="Transgly"/>
    <property type="match status" value="1"/>
</dbReference>
<dbReference type="GO" id="GO:0008360">
    <property type="term" value="P:regulation of cell shape"/>
    <property type="evidence" value="ECO:0007669"/>
    <property type="project" value="UniProtKB-KW"/>
</dbReference>
<dbReference type="InterPro" id="IPR001264">
    <property type="entry name" value="Glyco_trans_51"/>
</dbReference>
<keyword evidence="8 11" id="KW-1133">Transmembrane helix</keyword>
<keyword evidence="7 11" id="KW-0573">Peptidoglycan synthesis</keyword>
<evidence type="ECO:0000313" key="13">
    <source>
        <dbReference type="EMBL" id="THD73746.1"/>
    </source>
</evidence>
<comment type="function">
    <text evidence="11">Peptidoglycan polymerase that catalyzes glycan chain elongation from lipid-linked precursors.</text>
</comment>
<gene>
    <name evidence="11 13" type="primary">mtgA</name>
    <name evidence="13" type="ORF">E7681_09005</name>
</gene>
<reference evidence="13 14" key="1">
    <citation type="submission" date="2019-04" db="EMBL/GenBank/DDBJ databases">
        <title>Draft genome sequence of Youngimonas vesicularis.</title>
        <authorList>
            <person name="Hameed A."/>
        </authorList>
    </citation>
    <scope>NUCLEOTIDE SEQUENCE [LARGE SCALE GENOMIC DNA]</scope>
    <source>
        <strain evidence="13 14">CC-AMW-E</strain>
    </source>
</reference>
<comment type="catalytic activity">
    <reaction evidence="11">
        <text>[GlcNAc-(1-&gt;4)-Mur2Ac(oyl-L-Ala-gamma-D-Glu-L-Lys-D-Ala-D-Ala)](n)-di-trans,octa-cis-undecaprenyl diphosphate + beta-D-GlcNAc-(1-&gt;4)-Mur2Ac(oyl-L-Ala-gamma-D-Glu-L-Lys-D-Ala-D-Ala)-di-trans,octa-cis-undecaprenyl diphosphate = [GlcNAc-(1-&gt;4)-Mur2Ac(oyl-L-Ala-gamma-D-Glu-L-Lys-D-Ala-D-Ala)](n+1)-di-trans,octa-cis-undecaprenyl diphosphate + di-trans,octa-cis-undecaprenyl diphosphate + H(+)</text>
        <dbReference type="Rhea" id="RHEA:23708"/>
        <dbReference type="Rhea" id="RHEA-COMP:9602"/>
        <dbReference type="Rhea" id="RHEA-COMP:9603"/>
        <dbReference type="ChEBI" id="CHEBI:15378"/>
        <dbReference type="ChEBI" id="CHEBI:58405"/>
        <dbReference type="ChEBI" id="CHEBI:60033"/>
        <dbReference type="ChEBI" id="CHEBI:78435"/>
        <dbReference type="EC" id="2.4.99.28"/>
    </reaction>
</comment>
<comment type="pathway">
    <text evidence="11">Cell wall biogenesis; peptidoglycan biosynthesis.</text>
</comment>
<dbReference type="GO" id="GO:0008955">
    <property type="term" value="F:peptidoglycan glycosyltransferase activity"/>
    <property type="evidence" value="ECO:0007669"/>
    <property type="project" value="UniProtKB-UniRule"/>
</dbReference>
<dbReference type="AlphaFoldDB" id="A0A4S3MB61"/>
<evidence type="ECO:0000256" key="1">
    <source>
        <dbReference type="ARBA" id="ARBA00022475"/>
    </source>
</evidence>
<keyword evidence="9 11" id="KW-0472">Membrane</keyword>
<dbReference type="GO" id="GO:0071555">
    <property type="term" value="P:cell wall organization"/>
    <property type="evidence" value="ECO:0007669"/>
    <property type="project" value="UniProtKB-KW"/>
</dbReference>
<dbReference type="InterPro" id="IPR011812">
    <property type="entry name" value="Pep_trsgly"/>
</dbReference>
<name>A0A4S3MB61_9RHOB</name>